<evidence type="ECO:0000313" key="11">
    <source>
        <dbReference type="EMBL" id="MBB5574941.1"/>
    </source>
</evidence>
<dbReference type="RefSeq" id="WP_246451268.1">
    <property type="nucleotide sequence ID" value="NZ_JACHBI010000006.1"/>
</dbReference>
<dbReference type="InterPro" id="IPR013767">
    <property type="entry name" value="PAS_fold"/>
</dbReference>
<evidence type="ECO:0000256" key="4">
    <source>
        <dbReference type="ARBA" id="ARBA00022679"/>
    </source>
</evidence>
<proteinExistence type="predicted"/>
<accession>A0A7W9D2J4</accession>
<feature type="domain" description="PAC" evidence="10">
    <location>
        <begin position="345"/>
        <end position="397"/>
    </location>
</feature>
<dbReference type="SMART" id="SM00086">
    <property type="entry name" value="PAC"/>
    <property type="match status" value="5"/>
</dbReference>
<feature type="domain" description="PAS" evidence="9">
    <location>
        <begin position="559"/>
        <end position="629"/>
    </location>
</feature>
<dbReference type="Proteomes" id="UP000549882">
    <property type="component" value="Unassembled WGS sequence"/>
</dbReference>
<dbReference type="GO" id="GO:0005524">
    <property type="term" value="F:ATP binding"/>
    <property type="evidence" value="ECO:0007669"/>
    <property type="project" value="UniProtKB-KW"/>
</dbReference>
<feature type="domain" description="PAC" evidence="10">
    <location>
        <begin position="763"/>
        <end position="815"/>
    </location>
</feature>
<dbReference type="InterPro" id="IPR013656">
    <property type="entry name" value="PAS_4"/>
</dbReference>
<comment type="caution">
    <text evidence="11">The sequence shown here is derived from an EMBL/GenBank/DDBJ whole genome shotgun (WGS) entry which is preliminary data.</text>
</comment>
<dbReference type="InterPro" id="IPR029016">
    <property type="entry name" value="GAF-like_dom_sf"/>
</dbReference>
<dbReference type="InterPro" id="IPR036890">
    <property type="entry name" value="HATPase_C_sf"/>
</dbReference>
<evidence type="ECO:0000256" key="8">
    <source>
        <dbReference type="ARBA" id="ARBA00023026"/>
    </source>
</evidence>
<keyword evidence="5" id="KW-0547">Nucleotide-binding</keyword>
<sequence length="1013" mass="112341">MSIEPKSAPTSANFLSFVGNATSLQVSQDFVERLPVAIYACDADGRILWFNSLAATLWGRSPLIGDDSEKYCGSYRLYTDGRRIRRDETPMATVLLTRTPVHGAEARVERPDGSSIWAMVHIDPVEDETGKLIGAINCFHETTALHNAKEDLSEFFENGAVSLHVVADNGTILQANQAELAMLGYAASEYVGHNINDYHLDQSVISDILDRLRAHQPISRYPARLRAKDGSVRHVLITSNGRARDRGTIGTRCFTIDVTDRADAEARLHEQERRLATTYEHAGSGIAEIDADGRLLRVNLRLCELMDMPADQLVGHSIFDEMFSEDVEYDREQFQRQIAGLIDRYSIEKRVSRKDGSFFWTSVTSSSVRDPDGRFLYAVRVQHDITERKQVQEELDARIEEQAALYRLTDRLQHARSLGDVYELALDAIQEALRCQRSSILLYDSASILQFVAWRELSDAYRAAVEGHSPWKANEENPQPIYIADIGQAALPESLKQTILDEGIGAMAFIPVLDSGRLLGKFMAYFDQPHVFTDGETDVALALAHQLGFGIERMRAQKAAQHLVSIVESSHDAIVSKSLDGIITTWNRSAERLFGYAAKEVIGKSIAIIIPPDRMDEETEILRCIRTGEMIDHLETVRRRKDGSLVDISLTISPVRDAKGRIVGASKIARDITERKEAETRIRTSEQQLQNLLAAIPAAIYTTDARGKITYFNQAAVDFAGRVPVLGSDRWCVSPKLYWPDGTPLPRDKCPMAMALKEKRTVRGVEVVAERPDGTRIPFIPHPTPICDADGNIVGGINMLVDISERKQAETQQRMLLNELNHRVKNNMQMLQSLLSSAARRSKSEEARQILEDATGRISAMAAAQRVLYDTIDATKFSLPQFLDAVCAAVEQTLPSYAKITRKADAGELPNDAAMPLALIINELVTNAFKHGGTGEDEFNVRVSLLQEEGGDVLSVEDDGPGFELNSVRQRSSGLRLVEGLARQLGATFTVSSGSTTRCSVAFSRMAERAGLT</sequence>
<evidence type="ECO:0000259" key="9">
    <source>
        <dbReference type="PROSITE" id="PS50112"/>
    </source>
</evidence>
<dbReference type="PROSITE" id="PS50112">
    <property type="entry name" value="PAS"/>
    <property type="match status" value="4"/>
</dbReference>
<dbReference type="InterPro" id="IPR000014">
    <property type="entry name" value="PAS"/>
</dbReference>
<evidence type="ECO:0000256" key="2">
    <source>
        <dbReference type="ARBA" id="ARBA00012438"/>
    </source>
</evidence>
<evidence type="ECO:0000256" key="1">
    <source>
        <dbReference type="ARBA" id="ARBA00000085"/>
    </source>
</evidence>
<name>A0A7W9D2J4_9HYPH</name>
<keyword evidence="3" id="KW-0597">Phosphoprotein</keyword>
<dbReference type="SUPFAM" id="SSF55785">
    <property type="entry name" value="PYP-like sensor domain (PAS domain)"/>
    <property type="match status" value="5"/>
</dbReference>
<dbReference type="CDD" id="cd00130">
    <property type="entry name" value="PAS"/>
    <property type="match status" value="5"/>
</dbReference>
<keyword evidence="12" id="KW-1185">Reference proteome</keyword>
<dbReference type="Pfam" id="PF08448">
    <property type="entry name" value="PAS_4"/>
    <property type="match status" value="1"/>
</dbReference>
<feature type="domain" description="PAS" evidence="9">
    <location>
        <begin position="271"/>
        <end position="341"/>
    </location>
</feature>
<evidence type="ECO:0000256" key="5">
    <source>
        <dbReference type="ARBA" id="ARBA00022741"/>
    </source>
</evidence>
<dbReference type="InterPro" id="IPR011495">
    <property type="entry name" value="Sig_transdc_His_kin_sub2_dim/P"/>
</dbReference>
<dbReference type="GO" id="GO:0006355">
    <property type="term" value="P:regulation of DNA-templated transcription"/>
    <property type="evidence" value="ECO:0007669"/>
    <property type="project" value="InterPro"/>
</dbReference>
<dbReference type="Pfam" id="PF02518">
    <property type="entry name" value="HATPase_c"/>
    <property type="match status" value="1"/>
</dbReference>
<dbReference type="InterPro" id="IPR001610">
    <property type="entry name" value="PAC"/>
</dbReference>
<evidence type="ECO:0000256" key="3">
    <source>
        <dbReference type="ARBA" id="ARBA00022553"/>
    </source>
</evidence>
<reference evidence="11 12" key="1">
    <citation type="submission" date="2020-08" db="EMBL/GenBank/DDBJ databases">
        <title>Genomic Encyclopedia of Type Strains, Phase IV (KMG-V): Genome sequencing to study the core and pangenomes of soil and plant-associated prokaryotes.</title>
        <authorList>
            <person name="Whitman W."/>
        </authorList>
    </citation>
    <scope>NUCLEOTIDE SEQUENCE [LARGE SCALE GENOMIC DNA]</scope>
    <source>
        <strain evidence="11 12">SEMIA 4064</strain>
    </source>
</reference>
<dbReference type="PANTHER" id="PTHR41523">
    <property type="entry name" value="TWO-COMPONENT SYSTEM SENSOR PROTEIN"/>
    <property type="match status" value="1"/>
</dbReference>
<protein>
    <recommendedName>
        <fullName evidence="2">histidine kinase</fullName>
        <ecNumber evidence="2">2.7.13.3</ecNumber>
    </recommendedName>
</protein>
<gene>
    <name evidence="11" type="ORF">GGD50_003570</name>
</gene>
<dbReference type="Pfam" id="PF13185">
    <property type="entry name" value="GAF_2"/>
    <property type="match status" value="1"/>
</dbReference>
<dbReference type="GO" id="GO:0004673">
    <property type="term" value="F:protein histidine kinase activity"/>
    <property type="evidence" value="ECO:0007669"/>
    <property type="project" value="UniProtKB-EC"/>
</dbReference>
<dbReference type="InterPro" id="IPR035965">
    <property type="entry name" value="PAS-like_dom_sf"/>
</dbReference>
<feature type="domain" description="PAC" evidence="10">
    <location>
        <begin position="632"/>
        <end position="684"/>
    </location>
</feature>
<feature type="domain" description="PAC" evidence="10">
    <location>
        <begin position="102"/>
        <end position="154"/>
    </location>
</feature>
<dbReference type="Gene3D" id="3.30.450.40">
    <property type="match status" value="1"/>
</dbReference>
<dbReference type="PANTHER" id="PTHR41523:SF8">
    <property type="entry name" value="ETHYLENE RESPONSE SENSOR PROTEIN"/>
    <property type="match status" value="1"/>
</dbReference>
<evidence type="ECO:0000256" key="6">
    <source>
        <dbReference type="ARBA" id="ARBA00022777"/>
    </source>
</evidence>
<evidence type="ECO:0000256" key="7">
    <source>
        <dbReference type="ARBA" id="ARBA00022840"/>
    </source>
</evidence>
<dbReference type="SMART" id="SM00065">
    <property type="entry name" value="GAF"/>
    <property type="match status" value="1"/>
</dbReference>
<evidence type="ECO:0000259" key="10">
    <source>
        <dbReference type="PROSITE" id="PS50113"/>
    </source>
</evidence>
<organism evidence="11 12">
    <name type="scientific">Rhizobium paranaense</name>
    <dbReference type="NCBI Taxonomy" id="1650438"/>
    <lineage>
        <taxon>Bacteria</taxon>
        <taxon>Pseudomonadati</taxon>
        <taxon>Pseudomonadota</taxon>
        <taxon>Alphaproteobacteria</taxon>
        <taxon>Hyphomicrobiales</taxon>
        <taxon>Rhizobiaceae</taxon>
        <taxon>Rhizobium/Agrobacterium group</taxon>
        <taxon>Rhizobium</taxon>
    </lineage>
</organism>
<keyword evidence="4" id="KW-0808">Transferase</keyword>
<dbReference type="Pfam" id="PF00989">
    <property type="entry name" value="PAS"/>
    <property type="match status" value="4"/>
</dbReference>
<dbReference type="InterPro" id="IPR000700">
    <property type="entry name" value="PAS-assoc_C"/>
</dbReference>
<dbReference type="SUPFAM" id="SSF55781">
    <property type="entry name" value="GAF domain-like"/>
    <property type="match status" value="1"/>
</dbReference>
<dbReference type="Gene3D" id="3.30.450.20">
    <property type="entry name" value="PAS domain"/>
    <property type="match status" value="6"/>
</dbReference>
<dbReference type="InterPro" id="IPR003594">
    <property type="entry name" value="HATPase_dom"/>
</dbReference>
<dbReference type="SUPFAM" id="SSF55874">
    <property type="entry name" value="ATPase domain of HSP90 chaperone/DNA topoisomerase II/histidine kinase"/>
    <property type="match status" value="1"/>
</dbReference>
<dbReference type="EMBL" id="JACHBI010000006">
    <property type="protein sequence ID" value="MBB5574941.1"/>
    <property type="molecule type" value="Genomic_DNA"/>
</dbReference>
<dbReference type="Gene3D" id="3.30.565.10">
    <property type="entry name" value="Histidine kinase-like ATPase, C-terminal domain"/>
    <property type="match status" value="1"/>
</dbReference>
<comment type="catalytic activity">
    <reaction evidence="1">
        <text>ATP + protein L-histidine = ADP + protein N-phospho-L-histidine.</text>
        <dbReference type="EC" id="2.7.13.3"/>
    </reaction>
</comment>
<dbReference type="PROSITE" id="PS50113">
    <property type="entry name" value="PAC"/>
    <property type="match status" value="4"/>
</dbReference>
<feature type="domain" description="PAS" evidence="9">
    <location>
        <begin position="148"/>
        <end position="194"/>
    </location>
</feature>
<dbReference type="Pfam" id="PF07568">
    <property type="entry name" value="HisKA_2"/>
    <property type="match status" value="1"/>
</dbReference>
<dbReference type="SMART" id="SM00387">
    <property type="entry name" value="HATPase_c"/>
    <property type="match status" value="1"/>
</dbReference>
<keyword evidence="6" id="KW-0418">Kinase</keyword>
<dbReference type="SMART" id="SM00091">
    <property type="entry name" value="PAS"/>
    <property type="match status" value="5"/>
</dbReference>
<feature type="domain" description="PAS" evidence="9">
    <location>
        <begin position="685"/>
        <end position="721"/>
    </location>
</feature>
<dbReference type="EC" id="2.7.13.3" evidence="2"/>
<evidence type="ECO:0000313" key="12">
    <source>
        <dbReference type="Proteomes" id="UP000549882"/>
    </source>
</evidence>
<keyword evidence="8" id="KW-0843">Virulence</keyword>
<dbReference type="AlphaFoldDB" id="A0A7W9D2J4"/>
<dbReference type="NCBIfam" id="TIGR00229">
    <property type="entry name" value="sensory_box"/>
    <property type="match status" value="5"/>
</dbReference>
<dbReference type="InterPro" id="IPR003018">
    <property type="entry name" value="GAF"/>
</dbReference>
<keyword evidence="7" id="KW-0067">ATP-binding</keyword>